<evidence type="ECO:0000256" key="6">
    <source>
        <dbReference type="ARBA" id="ARBA00022552"/>
    </source>
</evidence>
<organism evidence="15 16">
    <name type="scientific">Mesobacillus boroniphilus JCM 21738</name>
    <dbReference type="NCBI Taxonomy" id="1294265"/>
    <lineage>
        <taxon>Bacteria</taxon>
        <taxon>Bacillati</taxon>
        <taxon>Bacillota</taxon>
        <taxon>Bacilli</taxon>
        <taxon>Bacillales</taxon>
        <taxon>Bacillaceae</taxon>
        <taxon>Mesobacillus</taxon>
    </lineage>
</organism>
<evidence type="ECO:0000256" key="8">
    <source>
        <dbReference type="ARBA" id="ARBA00022679"/>
    </source>
</evidence>
<keyword evidence="5 12" id="KW-0963">Cytoplasm</keyword>
<comment type="catalytic activity">
    <reaction evidence="11 12">
        <text>uridine(1498) in 16S rRNA + S-adenosyl-L-methionine = N(3)-methyluridine(1498) in 16S rRNA + S-adenosyl-L-homocysteine + H(+)</text>
        <dbReference type="Rhea" id="RHEA:42920"/>
        <dbReference type="Rhea" id="RHEA-COMP:10283"/>
        <dbReference type="Rhea" id="RHEA-COMP:10284"/>
        <dbReference type="ChEBI" id="CHEBI:15378"/>
        <dbReference type="ChEBI" id="CHEBI:57856"/>
        <dbReference type="ChEBI" id="CHEBI:59789"/>
        <dbReference type="ChEBI" id="CHEBI:65315"/>
        <dbReference type="ChEBI" id="CHEBI:74502"/>
        <dbReference type="EC" id="2.1.1.193"/>
    </reaction>
</comment>
<evidence type="ECO:0000256" key="12">
    <source>
        <dbReference type="PIRNR" id="PIRNR015601"/>
    </source>
</evidence>
<dbReference type="SUPFAM" id="SSF88697">
    <property type="entry name" value="PUA domain-like"/>
    <property type="match status" value="1"/>
</dbReference>
<dbReference type="InterPro" id="IPR006700">
    <property type="entry name" value="RsmE"/>
</dbReference>
<dbReference type="GO" id="GO:0005737">
    <property type="term" value="C:cytoplasm"/>
    <property type="evidence" value="ECO:0007669"/>
    <property type="project" value="UniProtKB-SubCell"/>
</dbReference>
<evidence type="ECO:0000256" key="10">
    <source>
        <dbReference type="ARBA" id="ARBA00025699"/>
    </source>
</evidence>
<comment type="similarity">
    <text evidence="2 12">Belongs to the RNA methyltransferase RsmE family.</text>
</comment>
<accession>W4RS02</accession>
<evidence type="ECO:0000256" key="7">
    <source>
        <dbReference type="ARBA" id="ARBA00022603"/>
    </source>
</evidence>
<keyword evidence="16" id="KW-1185">Reference proteome</keyword>
<dbReference type="NCBIfam" id="TIGR00046">
    <property type="entry name" value="RsmE family RNA methyltransferase"/>
    <property type="match status" value="1"/>
</dbReference>
<evidence type="ECO:0000313" key="15">
    <source>
        <dbReference type="EMBL" id="GAE46394.1"/>
    </source>
</evidence>
<proteinExistence type="inferred from homology"/>
<comment type="function">
    <text evidence="10 12">Specifically methylates the N3 position of the uracil ring of uridine 1498 (m3U1498) in 16S rRNA. Acts on the fully assembled 30S ribosomal subunit.</text>
</comment>
<dbReference type="CDD" id="cd18084">
    <property type="entry name" value="RsmE-like"/>
    <property type="match status" value="1"/>
</dbReference>
<dbReference type="Gene3D" id="2.40.240.20">
    <property type="entry name" value="Hypothetical PUA domain-like, domain 1"/>
    <property type="match status" value="1"/>
</dbReference>
<dbReference type="SUPFAM" id="SSF75217">
    <property type="entry name" value="alpha/beta knot"/>
    <property type="match status" value="1"/>
</dbReference>
<dbReference type="InterPro" id="IPR029028">
    <property type="entry name" value="Alpha/beta_knot_MTases"/>
</dbReference>
<dbReference type="InterPro" id="IPR015947">
    <property type="entry name" value="PUA-like_sf"/>
</dbReference>
<dbReference type="EC" id="2.1.1.193" evidence="3 12"/>
<evidence type="ECO:0000256" key="5">
    <source>
        <dbReference type="ARBA" id="ARBA00022490"/>
    </source>
</evidence>
<dbReference type="Proteomes" id="UP000018949">
    <property type="component" value="Unassembled WGS sequence"/>
</dbReference>
<keyword evidence="7 12" id="KW-0489">Methyltransferase</keyword>
<evidence type="ECO:0000256" key="9">
    <source>
        <dbReference type="ARBA" id="ARBA00022691"/>
    </source>
</evidence>
<dbReference type="GO" id="GO:0070042">
    <property type="term" value="F:rRNA (uridine-N3-)-methyltransferase activity"/>
    <property type="evidence" value="ECO:0007669"/>
    <property type="project" value="TreeGrafter"/>
</dbReference>
<evidence type="ECO:0000256" key="2">
    <source>
        <dbReference type="ARBA" id="ARBA00005528"/>
    </source>
</evidence>
<keyword evidence="6 12" id="KW-0698">rRNA processing</keyword>
<feature type="domain" description="Ribosomal RNA small subunit methyltransferase E PUA-like" evidence="14">
    <location>
        <begin position="30"/>
        <end position="70"/>
    </location>
</feature>
<dbReference type="PIRSF" id="PIRSF015601">
    <property type="entry name" value="MTase_slr0722"/>
    <property type="match status" value="1"/>
</dbReference>
<dbReference type="AlphaFoldDB" id="W4RS02"/>
<dbReference type="PANTHER" id="PTHR30027">
    <property type="entry name" value="RIBOSOMAL RNA SMALL SUBUNIT METHYLTRANSFERASE E"/>
    <property type="match status" value="1"/>
</dbReference>
<dbReference type="InterPro" id="IPR046887">
    <property type="entry name" value="RsmE_PUA-like"/>
</dbReference>
<dbReference type="InterPro" id="IPR029026">
    <property type="entry name" value="tRNA_m1G_MTases_N"/>
</dbReference>
<evidence type="ECO:0000259" key="14">
    <source>
        <dbReference type="Pfam" id="PF20260"/>
    </source>
</evidence>
<dbReference type="Pfam" id="PF04452">
    <property type="entry name" value="Methyltrans_RNA"/>
    <property type="match status" value="1"/>
</dbReference>
<keyword evidence="9 12" id="KW-0949">S-adenosyl-L-methionine</keyword>
<dbReference type="NCBIfam" id="NF008691">
    <property type="entry name" value="PRK11713.1-4"/>
    <property type="match status" value="1"/>
</dbReference>
<evidence type="ECO:0000256" key="11">
    <source>
        <dbReference type="ARBA" id="ARBA00047944"/>
    </source>
</evidence>
<name>W4RS02_9BACI</name>
<dbReference type="GO" id="GO:0070475">
    <property type="term" value="P:rRNA base methylation"/>
    <property type="evidence" value="ECO:0007669"/>
    <property type="project" value="TreeGrafter"/>
</dbReference>
<evidence type="ECO:0000256" key="3">
    <source>
        <dbReference type="ARBA" id="ARBA00012328"/>
    </source>
</evidence>
<dbReference type="Pfam" id="PF20260">
    <property type="entry name" value="PUA_4"/>
    <property type="match status" value="1"/>
</dbReference>
<dbReference type="NCBIfam" id="NF008692">
    <property type="entry name" value="PRK11713.1-5"/>
    <property type="match status" value="1"/>
</dbReference>
<protein>
    <recommendedName>
        <fullName evidence="4 12">Ribosomal RNA small subunit methyltransferase E</fullName>
        <ecNumber evidence="3 12">2.1.1.193</ecNumber>
    </recommendedName>
</protein>
<feature type="domain" description="Ribosomal RNA small subunit methyltransferase E methyltransferase" evidence="13">
    <location>
        <begin position="85"/>
        <end position="254"/>
    </location>
</feature>
<dbReference type="Gene3D" id="3.40.1280.10">
    <property type="match status" value="1"/>
</dbReference>
<keyword evidence="8 12" id="KW-0808">Transferase</keyword>
<evidence type="ECO:0000256" key="1">
    <source>
        <dbReference type="ARBA" id="ARBA00004496"/>
    </source>
</evidence>
<reference evidence="15 16" key="1">
    <citation type="submission" date="2013-12" db="EMBL/GenBank/DDBJ databases">
        <title>NBRP : Genome information of microbial organism related human and environment.</title>
        <authorList>
            <person name="Hattori M."/>
            <person name="Oshima K."/>
            <person name="Inaba H."/>
            <person name="Suda W."/>
            <person name="Sakamoto M."/>
            <person name="Iino T."/>
            <person name="Kitahara M."/>
            <person name="Oshida Y."/>
            <person name="Iida T."/>
            <person name="Kudo T."/>
            <person name="Itoh T."/>
            <person name="Ahmed I."/>
            <person name="Ohkuma M."/>
        </authorList>
    </citation>
    <scope>NUCLEOTIDE SEQUENCE [LARGE SCALE GENOMIC DNA]</scope>
    <source>
        <strain evidence="15 16">JCM 21738</strain>
    </source>
</reference>
<gene>
    <name evidence="15" type="ORF">JCM21738_3293</name>
</gene>
<comment type="subcellular location">
    <subcellularLocation>
        <location evidence="1 12">Cytoplasm</location>
    </subcellularLocation>
</comment>
<sequence>MLKKQLYSKAGAVVQRYFIEELGNVEQFNISGDDYHHIVRVMRMKAGDEIICVTPTGKSAVCQIEEITDDIVMANVVKWEEGTTELPVHVVIASGLPKGDKLELIIQKGTELGAYEFVPFTASRSIVKWDGKKAAKKVERWQKIAKEAAEQSHRSYVPEVKEPVNLKDLIKASDEYTYKLVAYEEKSREGEASVFSSTLAKLGEGNSLLIVFGPEGGLTSEEVDLLNKNGFIACGLGPRILRTETAPLYALSAVSYHFELLG</sequence>
<comment type="caution">
    <text evidence="15">The sequence shown here is derived from an EMBL/GenBank/DDBJ whole genome shotgun (WGS) entry which is preliminary data.</text>
</comment>
<dbReference type="EMBL" id="BAUW01000043">
    <property type="protein sequence ID" value="GAE46394.1"/>
    <property type="molecule type" value="Genomic_DNA"/>
</dbReference>
<dbReference type="eggNOG" id="COG1385">
    <property type="taxonomic scope" value="Bacteria"/>
</dbReference>
<dbReference type="PANTHER" id="PTHR30027:SF3">
    <property type="entry name" value="16S RRNA (URACIL(1498)-N(3))-METHYLTRANSFERASE"/>
    <property type="match status" value="1"/>
</dbReference>
<evidence type="ECO:0000313" key="16">
    <source>
        <dbReference type="Proteomes" id="UP000018949"/>
    </source>
</evidence>
<evidence type="ECO:0000256" key="4">
    <source>
        <dbReference type="ARBA" id="ARBA00013673"/>
    </source>
</evidence>
<dbReference type="InterPro" id="IPR046886">
    <property type="entry name" value="RsmE_MTase_dom"/>
</dbReference>
<dbReference type="FunFam" id="3.40.1280.10:FF:000024">
    <property type="entry name" value="Ribosomal RNA small subunit methyltransferase E"/>
    <property type="match status" value="1"/>
</dbReference>
<evidence type="ECO:0000259" key="13">
    <source>
        <dbReference type="Pfam" id="PF04452"/>
    </source>
</evidence>